<evidence type="ECO:0000313" key="2">
    <source>
        <dbReference type="Proteomes" id="UP000326837"/>
    </source>
</evidence>
<dbReference type="AlphaFoldDB" id="A0A5K7XA23"/>
<dbReference type="KEGG" id="lpav:PLANPX_3020"/>
<name>A0A5K7XA23_9BACT</name>
<keyword evidence="2" id="KW-1185">Reference proteome</keyword>
<accession>A0A5K7XA23</accession>
<protein>
    <submittedName>
        <fullName evidence="1">Uncharacterized protein</fullName>
    </submittedName>
</protein>
<dbReference type="Proteomes" id="UP000326837">
    <property type="component" value="Chromosome"/>
</dbReference>
<reference evidence="2" key="1">
    <citation type="submission" date="2019-10" db="EMBL/GenBank/DDBJ databases">
        <title>Lacipirellula parvula gen. nov., sp. nov., representing a lineage of planctomycetes widespread in freshwater anoxic habitats, and description of the family Lacipirellulaceae.</title>
        <authorList>
            <person name="Dedysh S.N."/>
            <person name="Kulichevskaya I.S."/>
            <person name="Beletsky A.V."/>
            <person name="Rakitin A.L."/>
            <person name="Mardanov A.V."/>
            <person name="Ivanova A.A."/>
            <person name="Saltykova V.X."/>
            <person name="Rijpstra W.I.C."/>
            <person name="Sinninghe Damste J.S."/>
            <person name="Ravin N.V."/>
        </authorList>
    </citation>
    <scope>NUCLEOTIDE SEQUENCE [LARGE SCALE GENOMIC DNA]</scope>
    <source>
        <strain evidence="2">PX69</strain>
    </source>
</reference>
<gene>
    <name evidence="1" type="ORF">PLANPX_3020</name>
</gene>
<proteinExistence type="predicted"/>
<sequence length="73" mass="7985">MTFGLLLYLPALIITFFGGDGHNQSSVTGIGISYNAWMLLISSNRFCFLHCAYPKTEAATGISRNRVDTANLL</sequence>
<dbReference type="EMBL" id="AP021861">
    <property type="protein sequence ID" value="BBO33408.1"/>
    <property type="molecule type" value="Genomic_DNA"/>
</dbReference>
<evidence type="ECO:0000313" key="1">
    <source>
        <dbReference type="EMBL" id="BBO33408.1"/>
    </source>
</evidence>
<organism evidence="1 2">
    <name type="scientific">Lacipirellula parvula</name>
    <dbReference type="NCBI Taxonomy" id="2650471"/>
    <lineage>
        <taxon>Bacteria</taxon>
        <taxon>Pseudomonadati</taxon>
        <taxon>Planctomycetota</taxon>
        <taxon>Planctomycetia</taxon>
        <taxon>Pirellulales</taxon>
        <taxon>Lacipirellulaceae</taxon>
        <taxon>Lacipirellula</taxon>
    </lineage>
</organism>